<dbReference type="InterPro" id="IPR002110">
    <property type="entry name" value="Ankyrin_rpt"/>
</dbReference>
<feature type="region of interest" description="Disordered" evidence="5">
    <location>
        <begin position="1"/>
        <end position="29"/>
    </location>
</feature>
<evidence type="ECO:0000313" key="7">
    <source>
        <dbReference type="EMBL" id="EJK73377.1"/>
    </source>
</evidence>
<dbReference type="PROSITE" id="PS50096">
    <property type="entry name" value="IQ"/>
    <property type="match status" value="1"/>
</dbReference>
<name>K0TNB8_THAOC</name>
<dbReference type="OrthoDB" id="44378at2759"/>
<keyword evidence="4" id="KW-0067">ATP-binding</keyword>
<dbReference type="InterPro" id="IPR036770">
    <property type="entry name" value="Ankyrin_rpt-contain_sf"/>
</dbReference>
<dbReference type="GO" id="GO:0016787">
    <property type="term" value="F:hydrolase activity"/>
    <property type="evidence" value="ECO:0007669"/>
    <property type="project" value="UniProtKB-KW"/>
</dbReference>
<feature type="domain" description="UvrD-like helicase ATP-binding" evidence="6">
    <location>
        <begin position="1968"/>
        <end position="2048"/>
    </location>
</feature>
<keyword evidence="2" id="KW-0378">Hydrolase</keyword>
<sequence>MGKKSKGKSKSGGKKGKCKSSKQQPKDINDGYTYLRPTFVGDRVWFFLENKAYEDGGKLKSHLHRRGIVKSYNSRTDIEILPLPLLDDGTGRTITADRTIPDVDMFTTRFKPGDKVLCNSSTTGWKLSTVMHSFAIDETEGDLIPKYKCLVDEADTTSAFDVDSCLSVLCDTDECIREYPVGPCRFSVGESVSINPSKTHTLTGEASAVVDTALKSQSWIQGVITITRHLTSNHLLIGKGIRLVQYEIEFLELNTRRRGGARKHKGYLSEDDDEHICRVGSNSRERLLEATRQGCSSKHLQTLASALDISSFQDMITSQAVEHASYNALLWLHHDCGVALETIIYPGKNTILHRIAMCDNSTKFFEIAGRSNCDREREGRTLSTLFSGSFTAKPIANQLNEEGKSFLHILIERRDMRSLDICLSPRVGLAWQLKYMDDAELASLVEQAKDVVSDATPRYIIDAFARFRSLHKLHACFDRLVGVSVSEDELALEIPGLAAFTGVDARHNASLLARFYHDYAGSRDYVDSYSLSSKLVRRGFPRLFQLFYEVDRGIFGGTFVASSRENRDEFIQPELVSKEIRNASSSVDVDIVRALVIGDSRPFYAGDYVSSVLQGYARHICTRYELKEAAEGLSSGPGGVVEVDVFTCITSCLASLRDPNAEQNEFLRQQNEIVDYKLDLLGQSNTTACSGRLQILSFLLREVPSYTKQRLSVVEIVKQRRLPFLQFMIDEKLVSLDSSATEVKDAKQAGLYFLSQERNLSAMTLLEFLILCCVEYDDLQTLVYLLGEKAGRGESLPTYDGVNLLHMAAHFGRIEVAAYLTFSKPSLMTEVCSGRYNNMRAVHIAVSKGHTNLADILLTRGSPIGDKIGKTVTWHGTNSRLKHVEMWSKGREGSIALARDLSKLLKIAASGNETETKGFIRQSKCLDMGTWGCCEAYSLTSPGPRGYDKTYIETLKECCVYLGENFKLWIAQFVFFRQDYGSFLAPNEECGKLSVHDLISNAVLFGLEDLVDPYLRHPSFQDISVKDPWLDNQYLYLLFEIPGVGVPNEMFKDDLHALLKTRKRIMRGIVLNELVRLAQSEMIAVIRKGGSRQLFEDILRAQRAAIDIIVVEEFCDEDYDGWRFRSLQDPNRSLLSVDSYVNITKGESPLKETIYYRNKGNFDFSRVSTALLLESDSPLVESCLINLAGWTAALECQFTRDASHLDLSSKLEICLDPKRDCLFKSSLPDRFESAILGAAEGGRYQELFNLISISSRPVDHFDDDRLEIPDDYRGLDFEKLSDTHGRSLICCIVYGHINGTPSFSDSQRLVRLLLHDLSYSPKIILRSIQSSSLALAKAQHMLMILHLLSATLKNLTTSEIVRRFEEVRASLKIVATFLTGIYIFIDKEGSKDESLDSRLLHGIDEIASYGIDIQQLPTGLKPGFDFPTPGREKFVDGIKELKVKQQKSWEQFKLIKYGSLREIRNEVANGGLDLSKRDRGLTLAVHIAAAYNRVDVLVYLVLEKKMDLNFVDGKGRSVLQVARDAQALAAVDWIVSWQSGCKIKSFVRRNLLRTANKRRLARRVASAVKIQAIYRGLTCRKIHRGPMLLHLDQAKRFSAIWDDSISALSKVSRGKSWASVREELGVNCLEEDHVYDYDGDQLLTQAMETARLAKEPEDRMCVTQSNGDGLFRDEDVDEEEAETDSSSCWSHFHISSHAVKFLKRADSKYKSFFIRRMKQLAGGERSRILKKRLSGSKSTIWETYLEQQQDVVKTSHGDSSKHRARVQLDCFGNTPLKVYDIYSQHIEDIASPDWIPKLHLTEEERGVVEAKGTVLLLGRSGTGKTVCICNRIEFDRQMFAGHMSFSQIFVSRSKKLCRYVEGVVGHHVTTQTHFLTFSELISQIHDWYPQLSAKANIYVSSLVTFERFKSQFYHLGNYDLDPLLVWTAIRSFLIGSIEAFQSPGRILPREHFVGGRLGRNRCRIPSGHRNEVYDIFLRYQRWKESAKLFDDSDRVNILLDLLGSLNQRIQTKIYVDEVQDFTQIEILVFFMLAGPENLFLAGDPAQSVVDGTEFRFEEVRSVGHFVAGERRGLVPAKMLPKDNGLFRGPRPGVCRTDFKLLKNLLRENLNGTVILCHDTSCGSVKRILNYELVYGIKEAKGLEFKSVIVINFFSGLGECSQKPWRNLLLGREGADFESKHPEVGGHLKLLYTAITRSIERLLFVETSPSISGDAAVRWLTKPPAGLQNAFATMSDVNNMDALSLTSDEFVGQGLDNIELAESSNLDMAQRLSHLDKAIYCFEQTQHDQLVSKARLHRKCLQFGVQVVQDGHALEIEAARLTEASLKEGLLTEALHLLNSALLIVSDYTAEELKKRLIAKIEI</sequence>
<gene>
    <name evidence="7" type="ORF">THAOC_05001</name>
</gene>
<evidence type="ECO:0000256" key="2">
    <source>
        <dbReference type="ARBA" id="ARBA00022801"/>
    </source>
</evidence>
<dbReference type="GO" id="GO:0004386">
    <property type="term" value="F:helicase activity"/>
    <property type="evidence" value="ECO:0007669"/>
    <property type="project" value="UniProtKB-KW"/>
</dbReference>
<dbReference type="SUPFAM" id="SSF52540">
    <property type="entry name" value="P-loop containing nucleoside triphosphate hydrolases"/>
    <property type="match status" value="1"/>
</dbReference>
<evidence type="ECO:0000256" key="5">
    <source>
        <dbReference type="SAM" id="MobiDB-lite"/>
    </source>
</evidence>
<dbReference type="Proteomes" id="UP000266841">
    <property type="component" value="Unassembled WGS sequence"/>
</dbReference>
<organism evidence="7 8">
    <name type="scientific">Thalassiosira oceanica</name>
    <name type="common">Marine diatom</name>
    <dbReference type="NCBI Taxonomy" id="159749"/>
    <lineage>
        <taxon>Eukaryota</taxon>
        <taxon>Sar</taxon>
        <taxon>Stramenopiles</taxon>
        <taxon>Ochrophyta</taxon>
        <taxon>Bacillariophyta</taxon>
        <taxon>Coscinodiscophyceae</taxon>
        <taxon>Thalassiosirophycidae</taxon>
        <taxon>Thalassiosirales</taxon>
        <taxon>Thalassiosiraceae</taxon>
        <taxon>Thalassiosira</taxon>
    </lineage>
</organism>
<evidence type="ECO:0000256" key="3">
    <source>
        <dbReference type="ARBA" id="ARBA00022806"/>
    </source>
</evidence>
<protein>
    <recommendedName>
        <fullName evidence="6">UvrD-like helicase ATP-binding domain-containing protein</fullName>
    </recommendedName>
</protein>
<keyword evidence="8" id="KW-1185">Reference proteome</keyword>
<reference evidence="7 8" key="1">
    <citation type="journal article" date="2012" name="Genome Biol.">
        <title>Genome and low-iron response of an oceanic diatom adapted to chronic iron limitation.</title>
        <authorList>
            <person name="Lommer M."/>
            <person name="Specht M."/>
            <person name="Roy A.S."/>
            <person name="Kraemer L."/>
            <person name="Andreson R."/>
            <person name="Gutowska M.A."/>
            <person name="Wolf J."/>
            <person name="Bergner S.V."/>
            <person name="Schilhabel M.B."/>
            <person name="Klostermeier U.C."/>
            <person name="Beiko R.G."/>
            <person name="Rosenstiel P."/>
            <person name="Hippler M."/>
            <person name="Laroche J."/>
        </authorList>
    </citation>
    <scope>NUCLEOTIDE SEQUENCE [LARGE SCALE GENOMIC DNA]</scope>
    <source>
        <strain evidence="7 8">CCMP1005</strain>
    </source>
</reference>
<dbReference type="PANTHER" id="PTHR21529:SF4">
    <property type="entry name" value="TPR AND ANKYRIN REPEAT-CONTAINING PROTEIN 1"/>
    <property type="match status" value="1"/>
</dbReference>
<dbReference type="GO" id="GO:0005524">
    <property type="term" value="F:ATP binding"/>
    <property type="evidence" value="ECO:0007669"/>
    <property type="project" value="UniProtKB-KW"/>
</dbReference>
<evidence type="ECO:0000256" key="1">
    <source>
        <dbReference type="ARBA" id="ARBA00022741"/>
    </source>
</evidence>
<proteinExistence type="predicted"/>
<dbReference type="Gene3D" id="1.25.40.20">
    <property type="entry name" value="Ankyrin repeat-containing domain"/>
    <property type="match status" value="2"/>
</dbReference>
<comment type="caution">
    <text evidence="7">The sequence shown here is derived from an EMBL/GenBank/DDBJ whole genome shotgun (WGS) entry which is preliminary data.</text>
</comment>
<keyword evidence="3" id="KW-0347">Helicase</keyword>
<evidence type="ECO:0000259" key="6">
    <source>
        <dbReference type="Pfam" id="PF00580"/>
    </source>
</evidence>
<dbReference type="InterPro" id="IPR027417">
    <property type="entry name" value="P-loop_NTPase"/>
</dbReference>
<dbReference type="eggNOG" id="ENOG502RVF5">
    <property type="taxonomic scope" value="Eukaryota"/>
</dbReference>
<dbReference type="PANTHER" id="PTHR21529">
    <property type="entry name" value="MAMMARY TURMOR VIRUS RECEPTOR HOMOLOG 1, 2 MTVR1, 2"/>
    <property type="match status" value="1"/>
</dbReference>
<keyword evidence="1" id="KW-0547">Nucleotide-binding</keyword>
<accession>K0TNB8</accession>
<dbReference type="EMBL" id="AGNL01004547">
    <property type="protein sequence ID" value="EJK73377.1"/>
    <property type="molecule type" value="Genomic_DNA"/>
</dbReference>
<dbReference type="SMART" id="SM00248">
    <property type="entry name" value="ANK"/>
    <property type="match status" value="3"/>
</dbReference>
<evidence type="ECO:0000313" key="8">
    <source>
        <dbReference type="Proteomes" id="UP000266841"/>
    </source>
</evidence>
<feature type="compositionally biased region" description="Basic residues" evidence="5">
    <location>
        <begin position="1"/>
        <end position="20"/>
    </location>
</feature>
<dbReference type="SUPFAM" id="SSF48403">
    <property type="entry name" value="Ankyrin repeat"/>
    <property type="match status" value="1"/>
</dbReference>
<dbReference type="Pfam" id="PF00580">
    <property type="entry name" value="UvrD-helicase"/>
    <property type="match status" value="1"/>
</dbReference>
<evidence type="ECO:0000256" key="4">
    <source>
        <dbReference type="ARBA" id="ARBA00022840"/>
    </source>
</evidence>
<dbReference type="InterPro" id="IPR039904">
    <property type="entry name" value="TRANK1"/>
</dbReference>
<dbReference type="Gene3D" id="3.40.50.300">
    <property type="entry name" value="P-loop containing nucleotide triphosphate hydrolases"/>
    <property type="match status" value="2"/>
</dbReference>
<dbReference type="InterPro" id="IPR014016">
    <property type="entry name" value="UvrD-like_ATP-bd"/>
</dbReference>